<evidence type="ECO:0000313" key="9">
    <source>
        <dbReference type="EMBL" id="RSP74706.1"/>
    </source>
</evidence>
<feature type="transmembrane region" description="Helical" evidence="7">
    <location>
        <begin position="53"/>
        <end position="73"/>
    </location>
</feature>
<evidence type="ECO:0000256" key="7">
    <source>
        <dbReference type="SAM" id="Phobius"/>
    </source>
</evidence>
<sequence length="294" mass="32777">MTKESVIDNTNLSKFHMKMTIASTAGQLCDGYLLGIIAPALPLFAAANLITPTLLGMIGAATLLGVFLGALIFGRLTDKYGRRKLFILQLFLILILSLMHWFITDATQLLIIRFLLGVAIGGDYAVAGTLISEFSPKKHRAVLMSLAPAMWTVGYVASFFIGALFVGENAWKWMLVSSAVPAFFVLLLRLTTPESPRWLAIQGRKNEALAIIKKYVNPNATLADLDTGKETHKAGYSVVLSKKYRGRLFFMSSIWVCQVFPYFAVFTYLPTIMKNISKHQSEPYRVCRRLFYLS</sequence>
<dbReference type="GO" id="GO:0016020">
    <property type="term" value="C:membrane"/>
    <property type="evidence" value="ECO:0007669"/>
    <property type="project" value="UniProtKB-SubCell"/>
</dbReference>
<feature type="transmembrane region" description="Helical" evidence="7">
    <location>
        <begin position="85"/>
        <end position="103"/>
    </location>
</feature>
<dbReference type="PROSITE" id="PS00217">
    <property type="entry name" value="SUGAR_TRANSPORT_2"/>
    <property type="match status" value="1"/>
</dbReference>
<dbReference type="PROSITE" id="PS50850">
    <property type="entry name" value="MFS"/>
    <property type="match status" value="1"/>
</dbReference>
<feature type="transmembrane region" description="Helical" evidence="7">
    <location>
        <begin position="248"/>
        <end position="269"/>
    </location>
</feature>
<evidence type="ECO:0000259" key="8">
    <source>
        <dbReference type="PROSITE" id="PS50850"/>
    </source>
</evidence>
<dbReference type="InterPro" id="IPR020846">
    <property type="entry name" value="MFS_dom"/>
</dbReference>
<dbReference type="PANTHER" id="PTHR23511">
    <property type="entry name" value="SYNAPTIC VESICLE GLYCOPROTEIN 2"/>
    <property type="match status" value="1"/>
</dbReference>
<evidence type="ECO:0000313" key="10">
    <source>
        <dbReference type="Proteomes" id="UP000269597"/>
    </source>
</evidence>
<name>A0A3R9RDJ8_ACIBA</name>
<comment type="caution">
    <text evidence="9">The sequence shown here is derived from an EMBL/GenBank/DDBJ whole genome shotgun (WGS) entry which is preliminary data.</text>
</comment>
<evidence type="ECO:0000256" key="5">
    <source>
        <dbReference type="ARBA" id="ARBA00022989"/>
    </source>
</evidence>
<keyword evidence="4 7" id="KW-0812">Transmembrane</keyword>
<dbReference type="GO" id="GO:0022857">
    <property type="term" value="F:transmembrane transporter activity"/>
    <property type="evidence" value="ECO:0007669"/>
    <property type="project" value="InterPro"/>
</dbReference>
<protein>
    <submittedName>
        <fullName evidence="9">MFS transporter</fullName>
    </submittedName>
</protein>
<dbReference type="InterPro" id="IPR036259">
    <property type="entry name" value="MFS_trans_sf"/>
</dbReference>
<feature type="transmembrane region" description="Helical" evidence="7">
    <location>
        <begin position="109"/>
        <end position="131"/>
    </location>
</feature>
<dbReference type="Gene3D" id="1.20.1250.20">
    <property type="entry name" value="MFS general substrate transporter like domains"/>
    <property type="match status" value="1"/>
</dbReference>
<dbReference type="EMBL" id="RFBY01000031">
    <property type="protein sequence ID" value="RSP74706.1"/>
    <property type="molecule type" value="Genomic_DNA"/>
</dbReference>
<comment type="similarity">
    <text evidence="2">Belongs to the major facilitator superfamily. Sugar transporter (TC 2.A.1.1) family.</text>
</comment>
<dbReference type="InterPro" id="IPR005828">
    <property type="entry name" value="MFS_sugar_transport-like"/>
</dbReference>
<dbReference type="InterPro" id="IPR005829">
    <property type="entry name" value="Sugar_transporter_CS"/>
</dbReference>
<dbReference type="AlphaFoldDB" id="A0A3R9RDJ8"/>
<organism evidence="9 10">
    <name type="scientific">Acinetobacter baumannii</name>
    <dbReference type="NCBI Taxonomy" id="470"/>
    <lineage>
        <taxon>Bacteria</taxon>
        <taxon>Pseudomonadati</taxon>
        <taxon>Pseudomonadota</taxon>
        <taxon>Gammaproteobacteria</taxon>
        <taxon>Moraxellales</taxon>
        <taxon>Moraxellaceae</taxon>
        <taxon>Acinetobacter</taxon>
        <taxon>Acinetobacter calcoaceticus/baumannii complex</taxon>
    </lineage>
</organism>
<evidence type="ECO:0000256" key="6">
    <source>
        <dbReference type="ARBA" id="ARBA00023136"/>
    </source>
</evidence>
<evidence type="ECO:0000256" key="4">
    <source>
        <dbReference type="ARBA" id="ARBA00022692"/>
    </source>
</evidence>
<keyword evidence="3" id="KW-0813">Transport</keyword>
<reference evidence="9 10" key="1">
    <citation type="submission" date="2018-10" db="EMBL/GenBank/DDBJ databases">
        <title>GWAS and RNA-Seq identify cryptic mechanisms of antimicrobial resistance in Acinetobacter baumannii.</title>
        <authorList>
            <person name="Sahl J.W."/>
        </authorList>
    </citation>
    <scope>NUCLEOTIDE SEQUENCE [LARGE SCALE GENOMIC DNA]</scope>
    <source>
        <strain evidence="9 10">TG31299</strain>
    </source>
</reference>
<proteinExistence type="inferred from homology"/>
<feature type="transmembrane region" description="Helical" evidence="7">
    <location>
        <begin position="21"/>
        <end position="47"/>
    </location>
</feature>
<accession>A0A3R9RDJ8</accession>
<evidence type="ECO:0000256" key="1">
    <source>
        <dbReference type="ARBA" id="ARBA00004141"/>
    </source>
</evidence>
<comment type="subcellular location">
    <subcellularLocation>
        <location evidence="1">Membrane</location>
        <topology evidence="1">Multi-pass membrane protein</topology>
    </subcellularLocation>
</comment>
<feature type="transmembrane region" description="Helical" evidence="7">
    <location>
        <begin position="171"/>
        <end position="190"/>
    </location>
</feature>
<gene>
    <name evidence="9" type="ORF">EA722_10710</name>
</gene>
<feature type="transmembrane region" description="Helical" evidence="7">
    <location>
        <begin position="143"/>
        <end position="165"/>
    </location>
</feature>
<keyword evidence="6 7" id="KW-0472">Membrane</keyword>
<dbReference type="SUPFAM" id="SSF103473">
    <property type="entry name" value="MFS general substrate transporter"/>
    <property type="match status" value="1"/>
</dbReference>
<dbReference type="RefSeq" id="WP_125564960.1">
    <property type="nucleotide sequence ID" value="NZ_RFBY01000031.1"/>
</dbReference>
<dbReference type="Proteomes" id="UP000269597">
    <property type="component" value="Unassembled WGS sequence"/>
</dbReference>
<evidence type="ECO:0000256" key="3">
    <source>
        <dbReference type="ARBA" id="ARBA00022448"/>
    </source>
</evidence>
<dbReference type="Pfam" id="PF00083">
    <property type="entry name" value="Sugar_tr"/>
    <property type="match status" value="1"/>
</dbReference>
<dbReference type="PANTHER" id="PTHR23511:SF34">
    <property type="entry name" value="SYNAPTIC VESICLE GLYCOPROTEIN 2"/>
    <property type="match status" value="1"/>
</dbReference>
<keyword evidence="5 7" id="KW-1133">Transmembrane helix</keyword>
<evidence type="ECO:0000256" key="2">
    <source>
        <dbReference type="ARBA" id="ARBA00010992"/>
    </source>
</evidence>
<feature type="domain" description="Major facilitator superfamily (MFS) profile" evidence="8">
    <location>
        <begin position="19"/>
        <end position="294"/>
    </location>
</feature>